<evidence type="ECO:0000259" key="1">
    <source>
        <dbReference type="Pfam" id="PF05050"/>
    </source>
</evidence>
<dbReference type="InterPro" id="IPR029063">
    <property type="entry name" value="SAM-dependent_MTases_sf"/>
</dbReference>
<dbReference type="Gene3D" id="3.40.50.150">
    <property type="entry name" value="Vaccinia Virus protein VP39"/>
    <property type="match status" value="1"/>
</dbReference>
<accession>A0ABU1UL76</accession>
<dbReference type="Proteomes" id="UP001257739">
    <property type="component" value="Unassembled WGS sequence"/>
</dbReference>
<dbReference type="SUPFAM" id="SSF53335">
    <property type="entry name" value="S-adenosyl-L-methionine-dependent methyltransferases"/>
    <property type="match status" value="1"/>
</dbReference>
<keyword evidence="3" id="KW-1185">Reference proteome</keyword>
<keyword evidence="2" id="KW-0489">Methyltransferase</keyword>
<dbReference type="CDD" id="cd02440">
    <property type="entry name" value="AdoMet_MTases"/>
    <property type="match status" value="1"/>
</dbReference>
<dbReference type="Pfam" id="PF05050">
    <property type="entry name" value="Methyltransf_21"/>
    <property type="match status" value="1"/>
</dbReference>
<keyword evidence="2" id="KW-0808">Transferase</keyword>
<dbReference type="NCBIfam" id="TIGR01444">
    <property type="entry name" value="fkbM_fam"/>
    <property type="match status" value="1"/>
</dbReference>
<organism evidence="2 3">
    <name type="scientific">Aeromicrobium panaciterrae</name>
    <dbReference type="NCBI Taxonomy" id="363861"/>
    <lineage>
        <taxon>Bacteria</taxon>
        <taxon>Bacillati</taxon>
        <taxon>Actinomycetota</taxon>
        <taxon>Actinomycetes</taxon>
        <taxon>Propionibacteriales</taxon>
        <taxon>Nocardioidaceae</taxon>
        <taxon>Aeromicrobium</taxon>
    </lineage>
</organism>
<dbReference type="PANTHER" id="PTHR34203:SF15">
    <property type="entry name" value="SLL1173 PROTEIN"/>
    <property type="match status" value="1"/>
</dbReference>
<evidence type="ECO:0000313" key="2">
    <source>
        <dbReference type="EMBL" id="MDR7085928.1"/>
    </source>
</evidence>
<dbReference type="EMBL" id="JAVDWH010000001">
    <property type="protein sequence ID" value="MDR7085928.1"/>
    <property type="molecule type" value="Genomic_DNA"/>
</dbReference>
<reference evidence="2 3" key="1">
    <citation type="submission" date="2023-07" db="EMBL/GenBank/DDBJ databases">
        <title>Sorghum-associated microbial communities from plants grown in Nebraska, USA.</title>
        <authorList>
            <person name="Schachtman D."/>
        </authorList>
    </citation>
    <scope>NUCLEOTIDE SEQUENCE [LARGE SCALE GENOMIC DNA]</scope>
    <source>
        <strain evidence="2 3">BE248</strain>
    </source>
</reference>
<dbReference type="InterPro" id="IPR006342">
    <property type="entry name" value="FkbM_mtfrase"/>
</dbReference>
<gene>
    <name evidence="2" type="ORF">J2X11_000767</name>
</gene>
<sequence>MVSPTPRGAPWSIRNRDSRDVWFWAGSPSPGDTVIEVGAECGTDTVVLSRMVGPTGRVIAIEAHPGTFEFLARAVELNKLDNVSLVNAAVADAPGVLTISDDGVDGILSNNVVTSADAGVTVKAVTLDELSEGLARVDMVRMNIEGAEKLAVRGMDQTARRASLVIIGCHDFRADRGDGEEFRSSTEVEAALESWGFDVQRRADDARPWVRDTLYGRRS</sequence>
<feature type="domain" description="Methyltransferase FkbM" evidence="1">
    <location>
        <begin position="36"/>
        <end position="198"/>
    </location>
</feature>
<name>A0ABU1UL76_9ACTN</name>
<proteinExistence type="predicted"/>
<protein>
    <submittedName>
        <fullName evidence="2">FkbM family methyltransferase</fullName>
    </submittedName>
</protein>
<evidence type="ECO:0000313" key="3">
    <source>
        <dbReference type="Proteomes" id="UP001257739"/>
    </source>
</evidence>
<dbReference type="PANTHER" id="PTHR34203">
    <property type="entry name" value="METHYLTRANSFERASE, FKBM FAMILY PROTEIN"/>
    <property type="match status" value="1"/>
</dbReference>
<dbReference type="GO" id="GO:0008168">
    <property type="term" value="F:methyltransferase activity"/>
    <property type="evidence" value="ECO:0007669"/>
    <property type="project" value="UniProtKB-KW"/>
</dbReference>
<dbReference type="GO" id="GO:0032259">
    <property type="term" value="P:methylation"/>
    <property type="evidence" value="ECO:0007669"/>
    <property type="project" value="UniProtKB-KW"/>
</dbReference>
<dbReference type="InterPro" id="IPR052514">
    <property type="entry name" value="SAM-dependent_MTase"/>
</dbReference>
<comment type="caution">
    <text evidence="2">The sequence shown here is derived from an EMBL/GenBank/DDBJ whole genome shotgun (WGS) entry which is preliminary data.</text>
</comment>